<keyword evidence="1" id="KW-0732">Signal</keyword>
<organism evidence="2 3">
    <name type="scientific">Sphingomonas prati</name>
    <dbReference type="NCBI Taxonomy" id="1843237"/>
    <lineage>
        <taxon>Bacteria</taxon>
        <taxon>Pseudomonadati</taxon>
        <taxon>Pseudomonadota</taxon>
        <taxon>Alphaproteobacteria</taxon>
        <taxon>Sphingomonadales</taxon>
        <taxon>Sphingomonadaceae</taxon>
        <taxon>Sphingomonas</taxon>
    </lineage>
</organism>
<gene>
    <name evidence="2" type="ORF">FHS99_000005</name>
</gene>
<proteinExistence type="predicted"/>
<keyword evidence="3" id="KW-1185">Reference proteome</keyword>
<dbReference type="RefSeq" id="WP_184075012.1">
    <property type="nucleotide sequence ID" value="NZ_BMJP01000001.1"/>
</dbReference>
<protein>
    <recommendedName>
        <fullName evidence="4">DUF3108 domain-containing protein</fullName>
    </recommendedName>
</protein>
<feature type="signal peptide" evidence="1">
    <location>
        <begin position="1"/>
        <end position="21"/>
    </location>
</feature>
<dbReference type="Proteomes" id="UP000546701">
    <property type="component" value="Unassembled WGS sequence"/>
</dbReference>
<dbReference type="AlphaFoldDB" id="A0A7W9F199"/>
<comment type="caution">
    <text evidence="2">The sequence shown here is derived from an EMBL/GenBank/DDBJ whole genome shotgun (WGS) entry which is preliminary data.</text>
</comment>
<evidence type="ECO:0008006" key="4">
    <source>
        <dbReference type="Google" id="ProtNLM"/>
    </source>
</evidence>
<feature type="chain" id="PRO_5031168187" description="DUF3108 domain-containing protein" evidence="1">
    <location>
        <begin position="22"/>
        <end position="264"/>
    </location>
</feature>
<name>A0A7W9F199_9SPHN</name>
<evidence type="ECO:0000313" key="2">
    <source>
        <dbReference type="EMBL" id="MBB5727549.1"/>
    </source>
</evidence>
<dbReference type="EMBL" id="JACIJR010000001">
    <property type="protein sequence ID" value="MBB5727549.1"/>
    <property type="molecule type" value="Genomic_DNA"/>
</dbReference>
<accession>A0A7W9F199</accession>
<evidence type="ECO:0000256" key="1">
    <source>
        <dbReference type="SAM" id="SignalP"/>
    </source>
</evidence>
<sequence length="264" mass="27780">MGMRVWGGVVAIACLAVPAVAADVGKQAAIERALARGKSIYAYDQAAWVTTDAMIAAIPEARKSEVRGWVVAPAAKGRLAVTYYGLTGSKPYAVFTADTNGRSVDNKRVWTAGEARDLTPELAAQIRVREQMTRLTLRSCTPGPLNSVILPPETSGGPYIGYLLSGATDPAGYPAGGHYRIEVSQAGEVVAQRPFTKSCIALGGRGPDGARPAALVVSHILDPVPTEIHVFVSLATKLPLYVVTGPDATWKVTGTAIERVKMPG</sequence>
<reference evidence="2 3" key="1">
    <citation type="submission" date="2020-08" db="EMBL/GenBank/DDBJ databases">
        <title>Genomic Encyclopedia of Type Strains, Phase IV (KMG-IV): sequencing the most valuable type-strain genomes for metagenomic binning, comparative biology and taxonomic classification.</title>
        <authorList>
            <person name="Goeker M."/>
        </authorList>
    </citation>
    <scope>NUCLEOTIDE SEQUENCE [LARGE SCALE GENOMIC DNA]</scope>
    <source>
        <strain evidence="2 3">DSM 103336</strain>
    </source>
</reference>
<evidence type="ECO:0000313" key="3">
    <source>
        <dbReference type="Proteomes" id="UP000546701"/>
    </source>
</evidence>